<protein>
    <submittedName>
        <fullName evidence="1">Uncharacterized protein</fullName>
    </submittedName>
</protein>
<dbReference type="AlphaFoldDB" id="A0A9W6B3J4"/>
<dbReference type="EMBL" id="BRVP01000005">
    <property type="protein sequence ID" value="GLB51991.1"/>
    <property type="molecule type" value="Genomic_DNA"/>
</dbReference>
<comment type="caution">
    <text evidence="1">The sequence shown here is derived from an EMBL/GenBank/DDBJ whole genome shotgun (WGS) entry which is preliminary data.</text>
</comment>
<sequence length="51" mass="5986">MFKIIFVTKLNNNKFTKSNNLFHKCNANLVINVNNLIIFVNHDPYPFVYIG</sequence>
<evidence type="ECO:0000313" key="1">
    <source>
        <dbReference type="EMBL" id="GLB51991.1"/>
    </source>
</evidence>
<reference evidence="1" key="1">
    <citation type="submission" date="2022-07" db="EMBL/GenBank/DDBJ databases">
        <title>Taxonomy of Novel Oxalotrophic and Methylotrophic Bacteria.</title>
        <authorList>
            <person name="Sahin N."/>
            <person name="Tani A."/>
        </authorList>
    </citation>
    <scope>NUCLEOTIDE SEQUENCE</scope>
    <source>
        <strain evidence="1">AM327</strain>
    </source>
</reference>
<proteinExistence type="predicted"/>
<name>A0A9W6B3J4_9FLAO</name>
<evidence type="ECO:0000313" key="2">
    <source>
        <dbReference type="Proteomes" id="UP001143545"/>
    </source>
</evidence>
<accession>A0A9W6B3J4</accession>
<dbReference type="Proteomes" id="UP001143545">
    <property type="component" value="Unassembled WGS sequence"/>
</dbReference>
<organism evidence="1 2">
    <name type="scientific">Neptunitalea chrysea</name>
    <dbReference type="NCBI Taxonomy" id="1647581"/>
    <lineage>
        <taxon>Bacteria</taxon>
        <taxon>Pseudomonadati</taxon>
        <taxon>Bacteroidota</taxon>
        <taxon>Flavobacteriia</taxon>
        <taxon>Flavobacteriales</taxon>
        <taxon>Flavobacteriaceae</taxon>
        <taxon>Neptunitalea</taxon>
    </lineage>
</organism>
<keyword evidence="2" id="KW-1185">Reference proteome</keyword>
<gene>
    <name evidence="1" type="ORF">NBRC110019_10300</name>
</gene>